<dbReference type="Proteomes" id="UP000018201">
    <property type="component" value="Unassembled WGS sequence"/>
</dbReference>
<feature type="compositionally biased region" description="Low complexity" evidence="3">
    <location>
        <begin position="71"/>
        <end position="82"/>
    </location>
</feature>
<dbReference type="InterPro" id="IPR051831">
    <property type="entry name" value="Bromodomain_contain_prot"/>
</dbReference>
<feature type="domain" description="Bromo" evidence="4">
    <location>
        <begin position="146"/>
        <end position="216"/>
    </location>
</feature>
<feature type="compositionally biased region" description="Polar residues" evidence="3">
    <location>
        <begin position="1"/>
        <end position="10"/>
    </location>
</feature>
<dbReference type="PANTHER" id="PTHR22881">
    <property type="entry name" value="BROMODOMAIN CONTAINING PROTEIN"/>
    <property type="match status" value="1"/>
</dbReference>
<feature type="compositionally biased region" description="Basic and acidic residues" evidence="3">
    <location>
        <begin position="273"/>
        <end position="283"/>
    </location>
</feature>
<name>U6G4I3_9EIME</name>
<feature type="region of interest" description="Disordered" evidence="3">
    <location>
        <begin position="273"/>
        <end position="292"/>
    </location>
</feature>
<evidence type="ECO:0000313" key="5">
    <source>
        <dbReference type="EMBL" id="CDI74223.1"/>
    </source>
</evidence>
<dbReference type="InterPro" id="IPR036427">
    <property type="entry name" value="Bromodomain-like_sf"/>
</dbReference>
<evidence type="ECO:0000259" key="4">
    <source>
        <dbReference type="PROSITE" id="PS50014"/>
    </source>
</evidence>
<dbReference type="SMART" id="SM00297">
    <property type="entry name" value="BROMO"/>
    <property type="match status" value="1"/>
</dbReference>
<evidence type="ECO:0000313" key="6">
    <source>
        <dbReference type="Proteomes" id="UP000018201"/>
    </source>
</evidence>
<dbReference type="OrthoDB" id="422637at2759"/>
<dbReference type="InterPro" id="IPR001487">
    <property type="entry name" value="Bromodomain"/>
</dbReference>
<proteinExistence type="predicted"/>
<evidence type="ECO:0000256" key="3">
    <source>
        <dbReference type="SAM" id="MobiDB-lite"/>
    </source>
</evidence>
<dbReference type="Gene3D" id="1.20.920.10">
    <property type="entry name" value="Bromodomain-like"/>
    <property type="match status" value="1"/>
</dbReference>
<organism evidence="5 6">
    <name type="scientific">Eimeria praecox</name>
    <dbReference type="NCBI Taxonomy" id="51316"/>
    <lineage>
        <taxon>Eukaryota</taxon>
        <taxon>Sar</taxon>
        <taxon>Alveolata</taxon>
        <taxon>Apicomplexa</taxon>
        <taxon>Conoidasida</taxon>
        <taxon>Coccidia</taxon>
        <taxon>Eucoccidiorida</taxon>
        <taxon>Eimeriorina</taxon>
        <taxon>Eimeriidae</taxon>
        <taxon>Eimeria</taxon>
    </lineage>
</organism>
<gene>
    <name evidence="5" type="ORF">EPH_0031840</name>
</gene>
<dbReference type="Pfam" id="PF00439">
    <property type="entry name" value="Bromodomain"/>
    <property type="match status" value="1"/>
</dbReference>
<keyword evidence="6" id="KW-1185">Reference proteome</keyword>
<reference evidence="5" key="2">
    <citation type="submission" date="2013-10" db="EMBL/GenBank/DDBJ databases">
        <authorList>
            <person name="Aslett M."/>
        </authorList>
    </citation>
    <scope>NUCLEOTIDE SEQUENCE [LARGE SCALE GENOMIC DNA]</scope>
    <source>
        <strain evidence="5">Houghton</strain>
    </source>
</reference>
<dbReference type="VEuPathDB" id="ToxoDB:EPH_0031840"/>
<dbReference type="EMBL" id="HG689999">
    <property type="protein sequence ID" value="CDI74223.1"/>
    <property type="molecule type" value="Genomic_DNA"/>
</dbReference>
<feature type="region of interest" description="Disordered" evidence="3">
    <location>
        <begin position="1"/>
        <end position="133"/>
    </location>
</feature>
<sequence>MAFEGNSNTLGGVGLKGPPPAPSGLGSPWPVLGRGPPSAAARSRTSTRRGPPTGGGSRRWPAGTADAPSTRAAAAARAAMLQQRRRLPGAAPVTRSSADAPRSGLSWGVGSDSGVTGPPGGPESVGGGPGSSRSRQVLLEALMRIKKKDKKQFFAVAVDSKLVPDYHLVVTNPMHFEAMREKIENGIYQEFSEFDSDIALIVSNCRLYNHPDTPFCRAAALVEACWDKFRERFRAKAKFVAAQQADAAAAAAAAAAAEGKEEKHVAAAVVDRPEDQAAEKDAVSEQQGGDTAVVSSNPLTDPFFWFSFMLPDAALEAEAAERAAAADAGTEGSLGSSCPSGSKGFNVLEYPLPPHPGSRQMRRYQGRNLSYNASISDFLGAEALQRLEADCPQLRLTVRRLKQKEPPKAPLTDIRLFEPRAGLLG</sequence>
<accession>U6G4I3</accession>
<evidence type="ECO:0000256" key="2">
    <source>
        <dbReference type="PROSITE-ProRule" id="PRU00035"/>
    </source>
</evidence>
<dbReference type="PRINTS" id="PR00503">
    <property type="entry name" value="BROMODOMAIN"/>
</dbReference>
<keyword evidence="1 2" id="KW-0103">Bromodomain</keyword>
<dbReference type="CDD" id="cd04369">
    <property type="entry name" value="Bromodomain"/>
    <property type="match status" value="1"/>
</dbReference>
<evidence type="ECO:0000256" key="1">
    <source>
        <dbReference type="ARBA" id="ARBA00023117"/>
    </source>
</evidence>
<dbReference type="SUPFAM" id="SSF47370">
    <property type="entry name" value="Bromodomain"/>
    <property type="match status" value="1"/>
</dbReference>
<dbReference type="PANTHER" id="PTHR22881:SF27">
    <property type="entry name" value="BROMODOMAIN CONTAINING 7_9"/>
    <property type="match status" value="1"/>
</dbReference>
<feature type="compositionally biased region" description="Low complexity" evidence="3">
    <location>
        <begin position="23"/>
        <end position="51"/>
    </location>
</feature>
<dbReference type="AlphaFoldDB" id="U6G4I3"/>
<reference evidence="5" key="1">
    <citation type="submission" date="2013-10" db="EMBL/GenBank/DDBJ databases">
        <title>Genomic analysis of the causative agents of coccidiosis in chickens.</title>
        <authorList>
            <person name="Reid A.J."/>
            <person name="Blake D."/>
            <person name="Billington K."/>
            <person name="Browne H."/>
            <person name="Dunn M."/>
            <person name="Hung S."/>
            <person name="Kawahara F."/>
            <person name="Miranda-Saavedra D."/>
            <person name="Mourier T."/>
            <person name="Nagra H."/>
            <person name="Otto T.D."/>
            <person name="Rawlings N."/>
            <person name="Sanchez A."/>
            <person name="Sanders M."/>
            <person name="Subramaniam C."/>
            <person name="Tay Y."/>
            <person name="Dear P."/>
            <person name="Doerig C."/>
            <person name="Gruber A."/>
            <person name="Parkinson J."/>
            <person name="Shirley M."/>
            <person name="Wan K.L."/>
            <person name="Berriman M."/>
            <person name="Tomley F."/>
            <person name="Pain A."/>
        </authorList>
    </citation>
    <scope>NUCLEOTIDE SEQUENCE [LARGE SCALE GENOMIC DNA]</scope>
    <source>
        <strain evidence="5">Houghton</strain>
    </source>
</reference>
<dbReference type="PROSITE" id="PS50014">
    <property type="entry name" value="BROMODOMAIN_2"/>
    <property type="match status" value="1"/>
</dbReference>
<protein>
    <recommendedName>
        <fullName evidence="4">Bromo domain-containing protein</fullName>
    </recommendedName>
</protein>